<dbReference type="EMBL" id="BOPF01000009">
    <property type="protein sequence ID" value="GIJ46020.1"/>
    <property type="molecule type" value="Genomic_DNA"/>
</dbReference>
<protein>
    <submittedName>
        <fullName evidence="1">Uncharacterized protein</fullName>
    </submittedName>
</protein>
<dbReference type="Proteomes" id="UP000619260">
    <property type="component" value="Unassembled WGS sequence"/>
</dbReference>
<keyword evidence="2" id="KW-1185">Reference proteome</keyword>
<sequence>MTHPMGSISRARRASAPTVAVVATDPRAPRNHTPVFSAVIPGPLSGARGTRRDGGVVGVYLTVTRLVVQDARRARGEKKERAGTNFYMDRQNFCLEHPKGG</sequence>
<organism evidence="1 2">
    <name type="scientific">Virgisporangium aliadipatigenens</name>
    <dbReference type="NCBI Taxonomy" id="741659"/>
    <lineage>
        <taxon>Bacteria</taxon>
        <taxon>Bacillati</taxon>
        <taxon>Actinomycetota</taxon>
        <taxon>Actinomycetes</taxon>
        <taxon>Micromonosporales</taxon>
        <taxon>Micromonosporaceae</taxon>
        <taxon>Virgisporangium</taxon>
    </lineage>
</organism>
<evidence type="ECO:0000313" key="2">
    <source>
        <dbReference type="Proteomes" id="UP000619260"/>
    </source>
</evidence>
<dbReference type="AlphaFoldDB" id="A0A8J3YLC7"/>
<proteinExistence type="predicted"/>
<evidence type="ECO:0000313" key="1">
    <source>
        <dbReference type="EMBL" id="GIJ46020.1"/>
    </source>
</evidence>
<name>A0A8J3YLC7_9ACTN</name>
<accession>A0A8J3YLC7</accession>
<reference evidence="1" key="1">
    <citation type="submission" date="2021-01" db="EMBL/GenBank/DDBJ databases">
        <title>Whole genome shotgun sequence of Virgisporangium aliadipatigenens NBRC 105644.</title>
        <authorList>
            <person name="Komaki H."/>
            <person name="Tamura T."/>
        </authorList>
    </citation>
    <scope>NUCLEOTIDE SEQUENCE</scope>
    <source>
        <strain evidence="1">NBRC 105644</strain>
    </source>
</reference>
<gene>
    <name evidence="1" type="ORF">Val02_29060</name>
</gene>
<comment type="caution">
    <text evidence="1">The sequence shown here is derived from an EMBL/GenBank/DDBJ whole genome shotgun (WGS) entry which is preliminary data.</text>
</comment>